<organism evidence="1 2">
    <name type="scientific">Helianthus annuus</name>
    <name type="common">Common sunflower</name>
    <dbReference type="NCBI Taxonomy" id="4232"/>
    <lineage>
        <taxon>Eukaryota</taxon>
        <taxon>Viridiplantae</taxon>
        <taxon>Streptophyta</taxon>
        <taxon>Embryophyta</taxon>
        <taxon>Tracheophyta</taxon>
        <taxon>Spermatophyta</taxon>
        <taxon>Magnoliopsida</taxon>
        <taxon>eudicotyledons</taxon>
        <taxon>Gunneridae</taxon>
        <taxon>Pentapetalae</taxon>
        <taxon>asterids</taxon>
        <taxon>campanulids</taxon>
        <taxon>Asterales</taxon>
        <taxon>Asteraceae</taxon>
        <taxon>Asteroideae</taxon>
        <taxon>Heliantheae alliance</taxon>
        <taxon>Heliantheae</taxon>
        <taxon>Helianthus</taxon>
    </lineage>
</organism>
<proteinExistence type="predicted"/>
<dbReference type="Proteomes" id="UP000215914">
    <property type="component" value="Unassembled WGS sequence"/>
</dbReference>
<name>A0A9K3N6J9_HELAN</name>
<reference evidence="1" key="1">
    <citation type="journal article" date="2017" name="Nature">
        <title>The sunflower genome provides insights into oil metabolism, flowering and Asterid evolution.</title>
        <authorList>
            <person name="Badouin H."/>
            <person name="Gouzy J."/>
            <person name="Grassa C.J."/>
            <person name="Murat F."/>
            <person name="Staton S.E."/>
            <person name="Cottret L."/>
            <person name="Lelandais-Briere C."/>
            <person name="Owens G.L."/>
            <person name="Carrere S."/>
            <person name="Mayjonade B."/>
            <person name="Legrand L."/>
            <person name="Gill N."/>
            <person name="Kane N.C."/>
            <person name="Bowers J.E."/>
            <person name="Hubner S."/>
            <person name="Bellec A."/>
            <person name="Berard A."/>
            <person name="Berges H."/>
            <person name="Blanchet N."/>
            <person name="Boniface M.C."/>
            <person name="Brunel D."/>
            <person name="Catrice O."/>
            <person name="Chaidir N."/>
            <person name="Claudel C."/>
            <person name="Donnadieu C."/>
            <person name="Faraut T."/>
            <person name="Fievet G."/>
            <person name="Helmstetter N."/>
            <person name="King M."/>
            <person name="Knapp S.J."/>
            <person name="Lai Z."/>
            <person name="Le Paslier M.C."/>
            <person name="Lippi Y."/>
            <person name="Lorenzon L."/>
            <person name="Mandel J.R."/>
            <person name="Marage G."/>
            <person name="Marchand G."/>
            <person name="Marquand E."/>
            <person name="Bret-Mestries E."/>
            <person name="Morien E."/>
            <person name="Nambeesan S."/>
            <person name="Nguyen T."/>
            <person name="Pegot-Espagnet P."/>
            <person name="Pouilly N."/>
            <person name="Raftis F."/>
            <person name="Sallet E."/>
            <person name="Schiex T."/>
            <person name="Thomas J."/>
            <person name="Vandecasteele C."/>
            <person name="Vares D."/>
            <person name="Vear F."/>
            <person name="Vautrin S."/>
            <person name="Crespi M."/>
            <person name="Mangin B."/>
            <person name="Burke J.M."/>
            <person name="Salse J."/>
            <person name="Munos S."/>
            <person name="Vincourt P."/>
            <person name="Rieseberg L.H."/>
            <person name="Langlade N.B."/>
        </authorList>
    </citation>
    <scope>NUCLEOTIDE SEQUENCE</scope>
    <source>
        <tissue evidence="1">Leaves</tissue>
    </source>
</reference>
<accession>A0A9K3N6J9</accession>
<comment type="caution">
    <text evidence="1">The sequence shown here is derived from an EMBL/GenBank/DDBJ whole genome shotgun (WGS) entry which is preliminary data.</text>
</comment>
<gene>
    <name evidence="1" type="ORF">HanXRQr2_Chr10g0466281</name>
</gene>
<keyword evidence="2" id="KW-1185">Reference proteome</keyword>
<dbReference type="Gramene" id="mRNA:HanXRQr2_Chr10g0466281">
    <property type="protein sequence ID" value="mRNA:HanXRQr2_Chr10g0466281"/>
    <property type="gene ID" value="HanXRQr2_Chr10g0466281"/>
</dbReference>
<dbReference type="EMBL" id="MNCJ02000325">
    <property type="protein sequence ID" value="KAF5788645.1"/>
    <property type="molecule type" value="Genomic_DNA"/>
</dbReference>
<reference evidence="1" key="2">
    <citation type="submission" date="2020-06" db="EMBL/GenBank/DDBJ databases">
        <title>Helianthus annuus Genome sequencing and assembly Release 2.</title>
        <authorList>
            <person name="Gouzy J."/>
            <person name="Langlade N."/>
            <person name="Munos S."/>
        </authorList>
    </citation>
    <scope>NUCLEOTIDE SEQUENCE</scope>
    <source>
        <tissue evidence="1">Leaves</tissue>
    </source>
</reference>
<evidence type="ECO:0000313" key="1">
    <source>
        <dbReference type="EMBL" id="KAF5788645.1"/>
    </source>
</evidence>
<evidence type="ECO:0000313" key="2">
    <source>
        <dbReference type="Proteomes" id="UP000215914"/>
    </source>
</evidence>
<sequence>MSNAWYYQSMQEFEVVCKPQFQSFKRMIDFGIRVWGLKMNWG</sequence>
<protein>
    <submittedName>
        <fullName evidence="1">Uncharacterized protein</fullName>
    </submittedName>
</protein>
<dbReference type="AlphaFoldDB" id="A0A9K3N6J9"/>